<evidence type="ECO:0000256" key="6">
    <source>
        <dbReference type="ARBA" id="ARBA00023136"/>
    </source>
</evidence>
<evidence type="ECO:0000256" key="4">
    <source>
        <dbReference type="ARBA" id="ARBA00022737"/>
    </source>
</evidence>
<feature type="domain" description="Spondin-like TSP1" evidence="12">
    <location>
        <begin position="1111"/>
        <end position="1153"/>
    </location>
</feature>
<gene>
    <name evidence="15" type="primary">LOC106588717</name>
</gene>
<protein>
    <submittedName>
        <fullName evidence="15">Thrombospondin type-1 domain-containing protein 7A</fullName>
    </submittedName>
</protein>
<evidence type="ECO:0000256" key="1">
    <source>
        <dbReference type="ARBA" id="ARBA00004479"/>
    </source>
</evidence>
<accession>A0A1S3Q1Z9</accession>
<dbReference type="PANTHER" id="PTHR11311:SF8">
    <property type="entry name" value="THROMBOSPONDIN TYPE-1 DOMAIN-CONTAINING PROTEIN 7A"/>
    <property type="match status" value="1"/>
</dbReference>
<feature type="domain" description="Spondin-like TSP1" evidence="12">
    <location>
        <begin position="846"/>
        <end position="902"/>
    </location>
</feature>
<evidence type="ECO:0000256" key="7">
    <source>
        <dbReference type="ARBA" id="ARBA00023157"/>
    </source>
</evidence>
<dbReference type="Pfam" id="PF23308">
    <property type="entry name" value="TSP1_TSH7A-B_C"/>
    <property type="match status" value="1"/>
</dbReference>
<feature type="domain" description="Spondin-like TSP1" evidence="12">
    <location>
        <begin position="701"/>
        <end position="760"/>
    </location>
</feature>
<dbReference type="InterPro" id="IPR044004">
    <property type="entry name" value="TSP1_spondin_dom"/>
</dbReference>
<feature type="compositionally biased region" description="Basic residues" evidence="9">
    <location>
        <begin position="323"/>
        <end position="337"/>
    </location>
</feature>
<keyword evidence="5 10" id="KW-1133">Transmembrane helix</keyword>
<reference evidence="15" key="1">
    <citation type="submission" date="2025-08" db="UniProtKB">
        <authorList>
            <consortium name="RefSeq"/>
        </authorList>
    </citation>
    <scope>IDENTIFICATION</scope>
</reference>
<dbReference type="InterPro" id="IPR056991">
    <property type="entry name" value="TSP1_TSH7A-B_C"/>
</dbReference>
<dbReference type="SMART" id="SM00209">
    <property type="entry name" value="TSP1"/>
    <property type="match status" value="12"/>
</dbReference>
<evidence type="ECO:0000256" key="10">
    <source>
        <dbReference type="SAM" id="Phobius"/>
    </source>
</evidence>
<dbReference type="SUPFAM" id="SSF82895">
    <property type="entry name" value="TSP-1 type 1 repeat"/>
    <property type="match status" value="10"/>
</dbReference>
<organism evidence="14 15">
    <name type="scientific">Salmo salar</name>
    <name type="common">Atlantic salmon</name>
    <dbReference type="NCBI Taxonomy" id="8030"/>
    <lineage>
        <taxon>Eukaryota</taxon>
        <taxon>Metazoa</taxon>
        <taxon>Chordata</taxon>
        <taxon>Craniata</taxon>
        <taxon>Vertebrata</taxon>
        <taxon>Euteleostomi</taxon>
        <taxon>Actinopterygii</taxon>
        <taxon>Neopterygii</taxon>
        <taxon>Teleostei</taxon>
        <taxon>Protacanthopterygii</taxon>
        <taxon>Salmoniformes</taxon>
        <taxon>Salmonidae</taxon>
        <taxon>Salmoninae</taxon>
        <taxon>Salmo</taxon>
    </lineage>
</organism>
<dbReference type="Proteomes" id="UP001652741">
    <property type="component" value="Chromosome ssa27"/>
</dbReference>
<dbReference type="InterPro" id="IPR000884">
    <property type="entry name" value="TSP1_rpt"/>
</dbReference>
<dbReference type="PaxDb" id="8030-ENSSSAP00000096271"/>
<dbReference type="GO" id="GO:0001525">
    <property type="term" value="P:angiogenesis"/>
    <property type="evidence" value="ECO:0007669"/>
    <property type="project" value="UniProtKB-KW"/>
</dbReference>
<feature type="transmembrane region" description="Helical" evidence="10">
    <location>
        <begin position="1682"/>
        <end position="1705"/>
    </location>
</feature>
<name>A0A1S3Q1Z9_SALSA</name>
<dbReference type="STRING" id="8030.ENSSSAP00000096271"/>
<dbReference type="GO" id="GO:0042995">
    <property type="term" value="C:cell projection"/>
    <property type="evidence" value="ECO:0007669"/>
    <property type="project" value="UniProtKB-SubCell"/>
</dbReference>
<dbReference type="RefSeq" id="XP_014033469.2">
    <property type="nucleotide sequence ID" value="XM_014177994.2"/>
</dbReference>
<proteinExistence type="predicted"/>
<evidence type="ECO:0000256" key="3">
    <source>
        <dbReference type="ARBA" id="ARBA00022729"/>
    </source>
</evidence>
<evidence type="ECO:0000259" key="13">
    <source>
        <dbReference type="Pfam" id="PF23308"/>
    </source>
</evidence>
<dbReference type="Pfam" id="PF00090">
    <property type="entry name" value="TSP_1"/>
    <property type="match status" value="3"/>
</dbReference>
<feature type="compositionally biased region" description="Basic and acidic residues" evidence="9">
    <location>
        <begin position="338"/>
        <end position="371"/>
    </location>
</feature>
<sequence length="1734" mass="192456">MGLPGGVKGTLGVWRGLLPSLWRLALVLFWISGATEAQTAADTKPTVYVWQTGPWGRCMGSECGPGGSQSRAVWCAHSEGWTTLHTNCDQAERPENQQSCFHVCDWHKDLYDWQLGAWNQCVPVSMRSTGVIQRPAVCLHGEEGIQTREVGCVQIADGVPAEDVAICEYFEPKPRLEQACLIPCPRDCVVSQFTPWTSCSKTCGTGLQNRVRFVLAPPMFGGSACPNLTEFQTCQPGPCAGPESLYSLRVGSWGPCSVPLPRTARQAPTLSQGKAVAVPRRLRKGREGKEGKEDKEGSEVPTPRQPRLSKEERMKRKEERKEGRKGRQAAKEGRRKNKETVKERVRERVRERARVRGRGRVKDPETKELIKNKRNRNRQNRQGGKFWDLQVGYQTREVTCVHRSGNADALSLCSQESLPVTYQACVLTKDCEVSDWTDWSPCSKDCYELNGPMGEHTRTRRVHLLPVGGGAECPELEEKEPCTPQGEGVPPCIVYNWKTTEWTECRVDMLLSQQDRRRGNLTGLCGGGVQNRELYCVQATSVDPASSALKSKEASRPVDGDLCLSPPPNTTQLCHIPCPVECDLSSWSAWGPCTFENCLDTAAKKGFKLRKRRVINEPTGGTGSCPHLVEAIPCDEPSCYDWLLVKLEECIPDNERECGPGTQIPQVQCVNSDGEYVDRQLCRDAILPMPVVCEVPCPKDCVLSPWASWSLCSHTCSGKNTEGRQMRARSVLAYSAGEGGVQCPNSIALQEVRSCNDHPCTVYHWQTGPWGQCIEDTSVPPVNSTAAGARAGVGVRGGDSSCSVGMQTRKVICVRVNVGQVPPKKCPESIRPETVRPCLLPCKRDCSVTSYSDWSACPATCKEGGNTKRKQNRKRIIIQLPANGGQDCPEVLTQERDCEAPSVCLGYRWKTHKWRRCQLVPWSVRQDSPGAVETCGPGLQARAVSCWKQDGGQADMGACLKFASSMPSLTQLCQLPCQDDCQLTAWSKFSSCTQDCVGVKTRKRMLVGKSKKRDQCKNNQVYPLSEIQYCPCNKYNAQPVGNWSDCILPEGGRVEGQLAMKIQGDIKECGQGYRYQAMVCYDQDNRLVETSRCNSHGYIEEACIIPCPSDCKLSEWSNWSRCSKSCGSGVKVRSKWLREKPYNGGRPCPKLDHVNQAQVYEVVPCLSDCGQYVWVAEPWSVWKVSNVDLKENCGEGVQTRKVRCMQNTMDGPSDSVEDYLCDPEEMPLGARDSQLPCPEDCVLSDWGAWSRCSLPCNKISTRERTAYLIRQPGEGKLCPNTTETEPCSLNSNCYHYSYNITDWSTCQLSERAVCGSGIKTRMLDCVRSDGKSVDLKFCEQLGLDRKWQMNASCVVECPVNCQLSDWSPWSECTQTCGLAGKLWRRRTMLQVPQGDGRPCPLQREQWKPCPVRPCYQWRYSPWSECKSEGARCGEGLRFRNVSCFVSDGSGQEEGSLVDDELCGNLEPSVDGAKRVTLEEPCTSPCPGDCYLTDWTVWSPCQLSCVSGDDLGFGSVQVRSRAVLAQEPENLLQCPEQEWEARPCTEGQCYEYTWMTGAWRSSSRLVWCQRSDGLNVTGGCPMTAQPVADRSCDPACNKPRSFCTEAGVCGCEERYTEVMTSDGLLDQCTVIPVLEIPTAGDNRADVKTIRAVSPTQPSNSLPGRAGRTWFLQPFGPDGKLKTWVYGVAAGAFVLLVFIVSMTFLACKKPKKPQRRQMYNNRLKPLTLAYDGDADM</sequence>
<evidence type="ECO:0000256" key="5">
    <source>
        <dbReference type="ARBA" id="ARBA00022989"/>
    </source>
</evidence>
<evidence type="ECO:0000256" key="2">
    <source>
        <dbReference type="ARBA" id="ARBA00022692"/>
    </source>
</evidence>
<dbReference type="GO" id="GO:0030154">
    <property type="term" value="P:cell differentiation"/>
    <property type="evidence" value="ECO:0007669"/>
    <property type="project" value="UniProtKB-KW"/>
</dbReference>
<comment type="subcellular location">
    <subcellularLocation>
        <location evidence="1">Membrane</location>
        <topology evidence="1">Single-pass type I membrane protein</topology>
    </subcellularLocation>
</comment>
<feature type="domain" description="Spondin-like TSP1" evidence="12">
    <location>
        <begin position="188"/>
        <end position="239"/>
    </location>
</feature>
<dbReference type="GeneID" id="106588717"/>
<dbReference type="InterPro" id="IPR036383">
    <property type="entry name" value="TSP1_rpt_sf"/>
</dbReference>
<evidence type="ECO:0000256" key="8">
    <source>
        <dbReference type="ARBA" id="ARBA00023180"/>
    </source>
</evidence>
<feature type="region of interest" description="Disordered" evidence="9">
    <location>
        <begin position="262"/>
        <end position="383"/>
    </location>
</feature>
<evidence type="ECO:0000313" key="15">
    <source>
        <dbReference type="RefSeq" id="XP_014033469.2"/>
    </source>
</evidence>
<keyword evidence="4" id="KW-0677">Repeat</keyword>
<dbReference type="Pfam" id="PF19030">
    <property type="entry name" value="TSP1_ADAMTS"/>
    <property type="match status" value="1"/>
</dbReference>
<dbReference type="InterPro" id="IPR051418">
    <property type="entry name" value="Spondin/Thrombospondin_T1"/>
</dbReference>
<keyword evidence="6 10" id="KW-0472">Membrane</keyword>
<feature type="domain" description="Thrombospondin type-1" evidence="13">
    <location>
        <begin position="1593"/>
        <end position="1632"/>
    </location>
</feature>
<feature type="chain" id="PRO_5047118828" evidence="11">
    <location>
        <begin position="38"/>
        <end position="1734"/>
    </location>
</feature>
<keyword evidence="2 10" id="KW-0812">Transmembrane</keyword>
<evidence type="ECO:0000256" key="9">
    <source>
        <dbReference type="SAM" id="MobiDB-lite"/>
    </source>
</evidence>
<keyword evidence="14" id="KW-1185">Reference proteome</keyword>
<evidence type="ECO:0000313" key="14">
    <source>
        <dbReference type="Proteomes" id="UP001652741"/>
    </source>
</evidence>
<dbReference type="Gene3D" id="2.20.100.10">
    <property type="entry name" value="Thrombospondin type-1 (TSP1) repeat"/>
    <property type="match status" value="9"/>
</dbReference>
<dbReference type="Pfam" id="PF19028">
    <property type="entry name" value="TSP1_spondin"/>
    <property type="match status" value="6"/>
</dbReference>
<feature type="compositionally biased region" description="Basic and acidic residues" evidence="9">
    <location>
        <begin position="285"/>
        <end position="298"/>
    </location>
</feature>
<keyword evidence="8" id="KW-0325">Glycoprotein</keyword>
<keyword evidence="3 11" id="KW-0732">Signal</keyword>
<evidence type="ECO:0000256" key="11">
    <source>
        <dbReference type="SAM" id="SignalP"/>
    </source>
</evidence>
<feature type="compositionally biased region" description="Basic and acidic residues" evidence="9">
    <location>
        <begin position="308"/>
        <end position="322"/>
    </location>
</feature>
<dbReference type="PROSITE" id="PS50092">
    <property type="entry name" value="TSP1"/>
    <property type="match status" value="12"/>
</dbReference>
<dbReference type="GO" id="GO:0030036">
    <property type="term" value="P:actin cytoskeleton organization"/>
    <property type="evidence" value="ECO:0007669"/>
    <property type="project" value="TreeGrafter"/>
</dbReference>
<keyword evidence="7" id="KW-1015">Disulfide bond</keyword>
<feature type="signal peptide" evidence="11">
    <location>
        <begin position="1"/>
        <end position="37"/>
    </location>
</feature>
<feature type="domain" description="Spondin-like TSP1" evidence="12">
    <location>
        <begin position="1361"/>
        <end position="1414"/>
    </location>
</feature>
<dbReference type="GO" id="GO:0005886">
    <property type="term" value="C:plasma membrane"/>
    <property type="evidence" value="ECO:0007669"/>
    <property type="project" value="UniProtKB-SubCell"/>
</dbReference>
<dbReference type="PANTHER" id="PTHR11311">
    <property type="entry name" value="SPONDIN"/>
    <property type="match status" value="1"/>
</dbReference>
<feature type="domain" description="Spondin-like TSP1" evidence="12">
    <location>
        <begin position="431"/>
        <end position="484"/>
    </location>
</feature>
<evidence type="ECO:0000259" key="12">
    <source>
        <dbReference type="Pfam" id="PF19028"/>
    </source>
</evidence>
<dbReference type="KEGG" id="sasa:106588717"/>